<organism evidence="5 6">
    <name type="scientific">Blautia obeum</name>
    <dbReference type="NCBI Taxonomy" id="40520"/>
    <lineage>
        <taxon>Bacteria</taxon>
        <taxon>Bacillati</taxon>
        <taxon>Bacillota</taxon>
        <taxon>Clostridia</taxon>
        <taxon>Lachnospirales</taxon>
        <taxon>Lachnospiraceae</taxon>
        <taxon>Blautia</taxon>
    </lineage>
</organism>
<feature type="region of interest" description="Disordered" evidence="3">
    <location>
        <begin position="368"/>
        <end position="450"/>
    </location>
</feature>
<evidence type="ECO:0000313" key="6">
    <source>
        <dbReference type="Proteomes" id="UP000095447"/>
    </source>
</evidence>
<dbReference type="InterPro" id="IPR002509">
    <property type="entry name" value="NODB_dom"/>
</dbReference>
<dbReference type="GO" id="GO:0016810">
    <property type="term" value="F:hydrolase activity, acting on carbon-nitrogen (but not peptide) bonds"/>
    <property type="evidence" value="ECO:0007669"/>
    <property type="project" value="InterPro"/>
</dbReference>
<dbReference type="Proteomes" id="UP000095447">
    <property type="component" value="Unassembled WGS sequence"/>
</dbReference>
<dbReference type="SUPFAM" id="SSF88713">
    <property type="entry name" value="Glycoside hydrolase/deacetylase"/>
    <property type="match status" value="1"/>
</dbReference>
<sequence>MDKRVLRERMRRKKRQMMIRHYTKIGLCVIGMILAVVFVVRGIIIPIAHHVAGGGSSDQTVQAQADTEEVQANSDAAVRQPLKGKSDTDKIAAMTAGWHEDANGKWYQNTDGTYFSNGFQDIDGVTYSFDENGYIQTGWVEKGVKDYYFNEDGSYDPSKVRPMLALTFDDGPGEYTDELLDCLEQNNAHATFFMLGQNVSSYPDAPKRMLELGCEIGSHSWDHTQLTTIDLDAVAKQFSDTDDALIQACGQAASVARAPYGDGNSDIYNTVNKPFFMWSLDTEDWKLLDADADYSAVMNGDLTDGTIILMHDIHEPSVKAALRLIPDLIAQGYKLVTVSEMAEAKNVTLQNACYVDFWPSTLSNGDVPGYQGGSDAAASTDGTDGTSDASTDSSDGSTDSSDGSEDYSDGSSDDGSYDDGSSDDGSYDDGSSDDSEDYSDDSVDYGDGTE</sequence>
<dbReference type="SUPFAM" id="SSF69360">
    <property type="entry name" value="Cell wall binding repeat"/>
    <property type="match status" value="1"/>
</dbReference>
<proteinExistence type="predicted"/>
<reference evidence="5 6" key="1">
    <citation type="submission" date="2015-09" db="EMBL/GenBank/DDBJ databases">
        <authorList>
            <consortium name="Pathogen Informatics"/>
        </authorList>
    </citation>
    <scope>NUCLEOTIDE SEQUENCE [LARGE SCALE GENOMIC DNA]</scope>
    <source>
        <strain evidence="5 6">2789STDY5608838</strain>
    </source>
</reference>
<feature type="compositionally biased region" description="Acidic residues" evidence="3">
    <location>
        <begin position="402"/>
        <end position="450"/>
    </location>
</feature>
<dbReference type="GO" id="GO:0016798">
    <property type="term" value="F:hydrolase activity, acting on glycosyl bonds"/>
    <property type="evidence" value="ECO:0007669"/>
    <property type="project" value="UniProtKB-KW"/>
</dbReference>
<keyword evidence="5" id="KW-0326">Glycosidase</keyword>
<dbReference type="PANTHER" id="PTHR10587:SF133">
    <property type="entry name" value="CHITIN DEACETYLASE 1-RELATED"/>
    <property type="match status" value="1"/>
</dbReference>
<keyword evidence="5" id="KW-0624">Polysaccharide degradation</keyword>
<keyword evidence="5" id="KW-0858">Xylan degradation</keyword>
<evidence type="ECO:0000256" key="1">
    <source>
        <dbReference type="ARBA" id="ARBA00022723"/>
    </source>
</evidence>
<gene>
    <name evidence="5" type="ORF">ERS852395_02032</name>
</gene>
<dbReference type="PANTHER" id="PTHR10587">
    <property type="entry name" value="GLYCOSYL TRANSFERASE-RELATED"/>
    <property type="match status" value="1"/>
</dbReference>
<dbReference type="Gene3D" id="3.20.20.370">
    <property type="entry name" value="Glycoside hydrolase/deacetylase"/>
    <property type="match status" value="1"/>
</dbReference>
<dbReference type="GO" id="GO:0045493">
    <property type="term" value="P:xylan catabolic process"/>
    <property type="evidence" value="ECO:0007669"/>
    <property type="project" value="UniProtKB-KW"/>
</dbReference>
<protein>
    <submittedName>
        <fullName evidence="5">Bifunctional xylanase/deacetylase</fullName>
    </submittedName>
</protein>
<dbReference type="GO" id="GO:0016020">
    <property type="term" value="C:membrane"/>
    <property type="evidence" value="ECO:0007669"/>
    <property type="project" value="TreeGrafter"/>
</dbReference>
<evidence type="ECO:0000256" key="2">
    <source>
        <dbReference type="ARBA" id="ARBA00022801"/>
    </source>
</evidence>
<dbReference type="AlphaFoldDB" id="A0A174C4J4"/>
<evidence type="ECO:0000256" key="3">
    <source>
        <dbReference type="SAM" id="MobiDB-lite"/>
    </source>
</evidence>
<dbReference type="InterPro" id="IPR011330">
    <property type="entry name" value="Glyco_hydro/deAcase_b/a-brl"/>
</dbReference>
<dbReference type="RefSeq" id="WP_055053548.1">
    <property type="nucleotide sequence ID" value="NZ_CYZA01000010.1"/>
</dbReference>
<evidence type="ECO:0000313" key="5">
    <source>
        <dbReference type="EMBL" id="CUO08074.1"/>
    </source>
</evidence>
<keyword evidence="5" id="KW-0119">Carbohydrate metabolism</keyword>
<dbReference type="Gene3D" id="2.10.270.10">
    <property type="entry name" value="Cholin Binding"/>
    <property type="match status" value="1"/>
</dbReference>
<dbReference type="InterPro" id="IPR050248">
    <property type="entry name" value="Polysacc_deacetylase_ArnD"/>
</dbReference>
<keyword evidence="1" id="KW-0479">Metal-binding</keyword>
<accession>A0A174C4J4</accession>
<feature type="compositionally biased region" description="Low complexity" evidence="3">
    <location>
        <begin position="373"/>
        <end position="401"/>
    </location>
</feature>
<dbReference type="Pfam" id="PF01522">
    <property type="entry name" value="Polysacc_deac_1"/>
    <property type="match status" value="1"/>
</dbReference>
<keyword evidence="2 5" id="KW-0378">Hydrolase</keyword>
<evidence type="ECO:0000259" key="4">
    <source>
        <dbReference type="PROSITE" id="PS51677"/>
    </source>
</evidence>
<dbReference type="EMBL" id="CYZA01000010">
    <property type="protein sequence ID" value="CUO08074.1"/>
    <property type="molecule type" value="Genomic_DNA"/>
</dbReference>
<name>A0A174C4J4_9FIRM</name>
<dbReference type="CDD" id="cd10954">
    <property type="entry name" value="CE4_CtAXE_like"/>
    <property type="match status" value="1"/>
</dbReference>
<feature type="domain" description="NodB homology" evidence="4">
    <location>
        <begin position="162"/>
        <end position="336"/>
    </location>
</feature>
<dbReference type="GO" id="GO:0046872">
    <property type="term" value="F:metal ion binding"/>
    <property type="evidence" value="ECO:0007669"/>
    <property type="project" value="UniProtKB-KW"/>
</dbReference>
<dbReference type="PROSITE" id="PS51677">
    <property type="entry name" value="NODB"/>
    <property type="match status" value="1"/>
</dbReference>